<dbReference type="InterPro" id="IPR004888">
    <property type="entry name" value="Glycoside_hydrolase_63"/>
</dbReference>
<feature type="domain" description="Glycosyl hydrolase family 63 C-terminal" evidence="15">
    <location>
        <begin position="326"/>
        <end position="827"/>
    </location>
</feature>
<evidence type="ECO:0000256" key="12">
    <source>
        <dbReference type="RuleBase" id="RU368089"/>
    </source>
</evidence>
<dbReference type="Proteomes" id="UP000037122">
    <property type="component" value="Unassembled WGS sequence"/>
</dbReference>
<dbReference type="VEuPathDB" id="FungiDB:B9J08_003347"/>
<dbReference type="GO" id="GO:0005789">
    <property type="term" value="C:endoplasmic reticulum membrane"/>
    <property type="evidence" value="ECO:0007669"/>
    <property type="project" value="UniProtKB-SubCell"/>
</dbReference>
<dbReference type="InterPro" id="IPR038518">
    <property type="entry name" value="Glyco_hydro_63N_sf"/>
</dbReference>
<dbReference type="InterPro" id="IPR012341">
    <property type="entry name" value="6hp_glycosidase-like_sf"/>
</dbReference>
<keyword evidence="6" id="KW-0735">Signal-anchor</keyword>
<keyword evidence="3" id="KW-0812">Transmembrane</keyword>
<comment type="pathway">
    <text evidence="13">Glycan metabolism; N-glycan degradation.</text>
</comment>
<name>A0A0L0P3Z9_CANAR</name>
<dbReference type="Gene3D" id="2.70.98.110">
    <property type="entry name" value="Glycosyl hydrolase family 63, N-terminal domain"/>
    <property type="match status" value="1"/>
</dbReference>
<keyword evidence="7" id="KW-1133">Transmembrane helix</keyword>
<comment type="function">
    <text evidence="12">Cleaves the distal alpha 1,2-linked glucose residue from the Glc(3)Man(9)GlcNAc(2) oligosaccharide precursor.</text>
</comment>
<gene>
    <name evidence="17" type="ORF">QG37_01892</name>
</gene>
<dbReference type="GO" id="GO:0004573">
    <property type="term" value="F:Glc3Man9GlcNAc2 oligosaccharide glucosidase activity"/>
    <property type="evidence" value="ECO:0007669"/>
    <property type="project" value="UniProtKB-UniRule"/>
</dbReference>
<feature type="domain" description="Glycosyl hydrolase family 63 N-terminal" evidence="16">
    <location>
        <begin position="48"/>
        <end position="282"/>
    </location>
</feature>
<dbReference type="GO" id="GO:0009311">
    <property type="term" value="P:oligosaccharide metabolic process"/>
    <property type="evidence" value="ECO:0007669"/>
    <property type="project" value="UniProtKB-UniRule"/>
</dbReference>
<dbReference type="GO" id="GO:0006487">
    <property type="term" value="P:protein N-linked glycosylation"/>
    <property type="evidence" value="ECO:0007669"/>
    <property type="project" value="UniProtKB-UniRule"/>
</dbReference>
<dbReference type="AlphaFoldDB" id="A0A0L0P3Z9"/>
<dbReference type="Pfam" id="PF03200">
    <property type="entry name" value="Glyco_hydro_63"/>
    <property type="match status" value="1"/>
</dbReference>
<evidence type="ECO:0000256" key="1">
    <source>
        <dbReference type="ARBA" id="ARBA00004648"/>
    </source>
</evidence>
<evidence type="ECO:0000256" key="11">
    <source>
        <dbReference type="ARBA" id="ARBA00038888"/>
    </source>
</evidence>
<keyword evidence="5 12" id="KW-0256">Endoplasmic reticulum</keyword>
<evidence type="ECO:0000259" key="15">
    <source>
        <dbReference type="Pfam" id="PF03200"/>
    </source>
</evidence>
<dbReference type="EC" id="3.2.1.106" evidence="11 12"/>
<dbReference type="VEuPathDB" id="FungiDB:CJI96_0001884"/>
<keyword evidence="9 13" id="KW-0325">Glycoprotein</keyword>
<evidence type="ECO:0000256" key="7">
    <source>
        <dbReference type="ARBA" id="ARBA00022989"/>
    </source>
</evidence>
<evidence type="ECO:0000256" key="14">
    <source>
        <dbReference type="SAM" id="SignalP"/>
    </source>
</evidence>
<keyword evidence="10 12" id="KW-0326">Glycosidase</keyword>
<evidence type="ECO:0000256" key="13">
    <source>
        <dbReference type="RuleBase" id="RU369107"/>
    </source>
</evidence>
<evidence type="ECO:0000256" key="4">
    <source>
        <dbReference type="ARBA" id="ARBA00022801"/>
    </source>
</evidence>
<dbReference type="SUPFAM" id="SSF48208">
    <property type="entry name" value="Six-hairpin glycosidases"/>
    <property type="match status" value="1"/>
</dbReference>
<comment type="caution">
    <text evidence="17">The sequence shown here is derived from an EMBL/GenBank/DDBJ whole genome shotgun (WGS) entry which is preliminary data.</text>
</comment>
<evidence type="ECO:0000256" key="10">
    <source>
        <dbReference type="ARBA" id="ARBA00023295"/>
    </source>
</evidence>
<keyword evidence="8" id="KW-0472">Membrane</keyword>
<dbReference type="Pfam" id="PF16923">
    <property type="entry name" value="Glyco_hydro_63N"/>
    <property type="match status" value="1"/>
</dbReference>
<dbReference type="VEuPathDB" id="FungiDB:CJJ07_000859"/>
<evidence type="ECO:0000256" key="5">
    <source>
        <dbReference type="ARBA" id="ARBA00022824"/>
    </source>
</evidence>
<evidence type="ECO:0000256" key="6">
    <source>
        <dbReference type="ARBA" id="ARBA00022968"/>
    </source>
</evidence>
<dbReference type="VEuPathDB" id="FungiDB:CJJ09_000758"/>
<dbReference type="Gene3D" id="1.50.10.10">
    <property type="match status" value="1"/>
</dbReference>
<evidence type="ECO:0000256" key="3">
    <source>
        <dbReference type="ARBA" id="ARBA00022692"/>
    </source>
</evidence>
<comment type="similarity">
    <text evidence="2 12">Belongs to the glycosyl hydrolase 63 family.</text>
</comment>
<reference evidence="18" key="1">
    <citation type="journal article" date="2015" name="BMC Genomics">
        <title>Draft genome of a commonly misdiagnosed multidrug resistant pathogen Candida auris.</title>
        <authorList>
            <person name="Chatterjee S."/>
            <person name="Alampalli S.V."/>
            <person name="Nageshan R.K."/>
            <person name="Chettiar S.T."/>
            <person name="Joshi S."/>
            <person name="Tatu U.S."/>
        </authorList>
    </citation>
    <scope>NUCLEOTIDE SEQUENCE [LARGE SCALE GENOMIC DNA]</scope>
    <source>
        <strain evidence="18">6684</strain>
    </source>
</reference>
<comment type="catalytic activity">
    <reaction evidence="12">
        <text>N(4)-(alpha-D-Glc-(1-&gt;2)-alpha-D-Glc-(1-&gt;3)-alpha-D-Glc-(1-&gt;3)-alpha-D-Man-(1-&gt;2)-alpha-D-Man-(1-&gt;2)-alpha-D-Man-(1-&gt;3)-[alpha-D-Man-(1-&gt;2)-alpha-D-Man-(1-&gt;3)-[alpha-D-Man-(1-&gt;2)-alpha-D-Man-(1-&gt;6)]-alpha-D-Man-(1-&gt;6)]-beta-D-Man-(1-&gt;4)-beta-D-GlcNAc-(1-&gt;4)-beta-D-GlcNAc)-L-asparaginyl-[protein] + H2O = N(4)-(alpha-D-Glc-(1-&gt;3)-alpha-D-Glc-(1-&gt;3)-alpha-D-Man-(1-&gt;2)-alpha-D-Man-(1-&gt;2)-alpha-D-Man-(1-&gt;3)-[alpha-D-Man-(1-&gt;2)-alpha-D-Man-(1-&gt;3)-[alpha-D-Man-(1-&gt;2)-alpha-D-Man-(1-&gt;6)]-alpha-D-Man-(1-&gt;6)]-beta-D-Man-(1-&gt;4)-beta-D-GlcNAc-(1-&gt;4)-beta-D-GlcNAc)-L-asparaginyl-[protein] + beta-D-glucose</text>
        <dbReference type="Rhea" id="RHEA:55988"/>
        <dbReference type="Rhea" id="RHEA-COMP:12806"/>
        <dbReference type="Rhea" id="RHEA-COMP:14355"/>
        <dbReference type="ChEBI" id="CHEBI:15377"/>
        <dbReference type="ChEBI" id="CHEBI:15903"/>
        <dbReference type="ChEBI" id="CHEBI:59082"/>
        <dbReference type="ChEBI" id="CHEBI:132537"/>
        <dbReference type="EC" id="3.2.1.106"/>
    </reaction>
</comment>
<dbReference type="InterPro" id="IPR031631">
    <property type="entry name" value="Glyco_hydro_63N"/>
</dbReference>
<dbReference type="VEuPathDB" id="FungiDB:CJI97_003422"/>
<evidence type="ECO:0000313" key="18">
    <source>
        <dbReference type="Proteomes" id="UP000037122"/>
    </source>
</evidence>
<dbReference type="EMBL" id="LGST01000016">
    <property type="protein sequence ID" value="KNE01019.1"/>
    <property type="molecule type" value="Genomic_DNA"/>
</dbReference>
<dbReference type="VEuPathDB" id="FungiDB:QG37_01892"/>
<dbReference type="PANTHER" id="PTHR10412:SF11">
    <property type="entry name" value="MANNOSYL-OLIGOSACCHARIDE GLUCOSIDASE"/>
    <property type="match status" value="1"/>
</dbReference>
<keyword evidence="14" id="KW-0732">Signal</keyword>
<dbReference type="InterPro" id="IPR008928">
    <property type="entry name" value="6-hairpin_glycosidase_sf"/>
</dbReference>
<feature type="signal peptide" evidence="14">
    <location>
        <begin position="1"/>
        <end position="19"/>
    </location>
</feature>
<feature type="chain" id="PRO_5005545544" description="Mannosyl-oligosaccharide glucosidase" evidence="14">
    <location>
        <begin position="20"/>
        <end position="833"/>
    </location>
</feature>
<dbReference type="InterPro" id="IPR031335">
    <property type="entry name" value="Glyco_hydro_63_C"/>
</dbReference>
<evidence type="ECO:0000256" key="9">
    <source>
        <dbReference type="ARBA" id="ARBA00023180"/>
    </source>
</evidence>
<organism evidence="17 18">
    <name type="scientific">Candidozyma auris</name>
    <name type="common">Yeast</name>
    <name type="synonym">Candida auris</name>
    <dbReference type="NCBI Taxonomy" id="498019"/>
    <lineage>
        <taxon>Eukaryota</taxon>
        <taxon>Fungi</taxon>
        <taxon>Dikarya</taxon>
        <taxon>Ascomycota</taxon>
        <taxon>Saccharomycotina</taxon>
        <taxon>Pichiomycetes</taxon>
        <taxon>Metschnikowiaceae</taxon>
        <taxon>Candidozyma</taxon>
    </lineage>
</organism>
<protein>
    <recommendedName>
        <fullName evidence="11 12">Mannosyl-oligosaccharide glucosidase</fullName>
        <ecNumber evidence="11 12">3.2.1.106</ecNumber>
    </recommendedName>
    <alternativeName>
        <fullName evidence="13">Glucosidase I</fullName>
    </alternativeName>
</protein>
<evidence type="ECO:0000313" key="17">
    <source>
        <dbReference type="EMBL" id="KNE01019.1"/>
    </source>
</evidence>
<proteinExistence type="inferred from homology"/>
<evidence type="ECO:0000256" key="8">
    <source>
        <dbReference type="ARBA" id="ARBA00023136"/>
    </source>
</evidence>
<evidence type="ECO:0000256" key="2">
    <source>
        <dbReference type="ARBA" id="ARBA00010833"/>
    </source>
</evidence>
<sequence length="833" mass="96278">MLVATIYQYLFFLLATVWAIQEQDEFDLIRDQHFEDDDASYERLSHDSLLWGPYNSGRYLGIRPRIPESLLSGLMWFNVDSQLGVGQARDFYEQGDKMARANWVQFDPRLGGRQVIHDNDCHINITIDFVKSENGRNWAVKIKLVPHAGHESVKTSFVWYSGLQGERKSDGTNVANEGVLKLDIPRNENGYKGTVKLSGFSEELGLFEIKINDGGDHTKNKHPSAPKGTMKALNPKRTHHLSLRVPNPSVWQNRGIFMTLLKDSVQDILSTYAEETDKFPPHVVYNIRNMNNYEGNLHFVQKMFEGEAEFDVIYTDVASPPTERFTFETIQSRIDEVLSRVNRKFRENFQLHKFLDRQQEFGQEMLSGLLGGLSYFYGDQLVDRQSAIDADEFLVNDDDFDDGETEIPKLKGDLEGPYELFTLVPSRPFFPRGFYWDEGFHLLPLLKYDSDLALEIIKSWFNLIDDDGWIAREQILGAESRSRVPAEFQVQSPAIVNPPTLMLAFTYLLDSSQRYKFDEAVDLGEGDLKSDIGQVVLNNPEMLANYTRQIYPKLKLHFDMFRRTQQGSVEEFNRGQNKEAYRWRGRTVSHSLASGIDDYPRPLPLDVAELNVDLLCWMGVMTRSIRMIAGILELKEDEQHFAKVESDIIDNLAALHWSEEHKAYCDASVDDDDEHILVCHKGYVSLFPFLTKMVPAESVDKIESIVDNLTDPEELWSDYGIRSLSKADEFYRTGENYWRAPVWININYLILENLQHYHEITKPYASRQLKEKIEMAYSELRQNLIKNVYQQWEKTGFVWESYDDQTGANKGAKNFLGWTSTVLLMMEMPEKLD</sequence>
<accession>A0A0L0P3Z9</accession>
<keyword evidence="4 12" id="KW-0378">Hydrolase</keyword>
<evidence type="ECO:0000259" key="16">
    <source>
        <dbReference type="Pfam" id="PF16923"/>
    </source>
</evidence>
<comment type="subcellular location">
    <subcellularLocation>
        <location evidence="1 12">Endoplasmic reticulum membrane</location>
        <topology evidence="1 12">Single-pass type II membrane protein</topology>
    </subcellularLocation>
</comment>
<dbReference type="PANTHER" id="PTHR10412">
    <property type="entry name" value="MANNOSYL-OLIGOSACCHARIDE GLUCOSIDASE"/>
    <property type="match status" value="1"/>
</dbReference>